<feature type="transmembrane region" description="Helical" evidence="9">
    <location>
        <begin position="232"/>
        <end position="252"/>
    </location>
</feature>
<dbReference type="InterPro" id="IPR011701">
    <property type="entry name" value="MFS"/>
</dbReference>
<evidence type="ECO:0000256" key="5">
    <source>
        <dbReference type="ARBA" id="ARBA00022989"/>
    </source>
</evidence>
<evidence type="ECO:0000256" key="9">
    <source>
        <dbReference type="SAM" id="Phobius"/>
    </source>
</evidence>
<feature type="transmembrane region" description="Helical" evidence="9">
    <location>
        <begin position="57"/>
        <end position="74"/>
    </location>
</feature>
<evidence type="ECO:0000256" key="7">
    <source>
        <dbReference type="ARBA" id="ARBA00023251"/>
    </source>
</evidence>
<keyword evidence="7" id="KW-0046">Antibiotic resistance</keyword>
<feature type="transmembrane region" description="Helical" evidence="9">
    <location>
        <begin position="111"/>
        <end position="132"/>
    </location>
</feature>
<dbReference type="eggNOG" id="COG0477">
    <property type="taxonomic scope" value="Bacteria"/>
</dbReference>
<dbReference type="OrthoDB" id="9781469at2"/>
<feature type="transmembrane region" description="Helical" evidence="9">
    <location>
        <begin position="337"/>
        <end position="357"/>
    </location>
</feature>
<dbReference type="PROSITE" id="PS50850">
    <property type="entry name" value="MFS"/>
    <property type="match status" value="1"/>
</dbReference>
<comment type="subcellular location">
    <subcellularLocation>
        <location evidence="1">Cell membrane</location>
        <topology evidence="1">Multi-pass membrane protein</topology>
    </subcellularLocation>
</comment>
<feature type="transmembrane region" description="Helical" evidence="9">
    <location>
        <begin position="170"/>
        <end position="195"/>
    </location>
</feature>
<dbReference type="GO" id="GO:0046677">
    <property type="term" value="P:response to antibiotic"/>
    <property type="evidence" value="ECO:0007669"/>
    <property type="project" value="UniProtKB-KW"/>
</dbReference>
<evidence type="ECO:0000259" key="10">
    <source>
        <dbReference type="PROSITE" id="PS50850"/>
    </source>
</evidence>
<dbReference type="Proteomes" id="UP000002357">
    <property type="component" value="Plasmid pSCL4"/>
</dbReference>
<evidence type="ECO:0000256" key="1">
    <source>
        <dbReference type="ARBA" id="ARBA00004651"/>
    </source>
</evidence>
<dbReference type="GO" id="GO:0022857">
    <property type="term" value="F:transmembrane transporter activity"/>
    <property type="evidence" value="ECO:0007669"/>
    <property type="project" value="InterPro"/>
</dbReference>
<sequence>MDTSTTGEAPARAGQREWIGLAVLALPTLLLSLDISVLNLALPHLSADLGASATQQLWIMDIYGFMIAGFLITWGNLGDRIGRRKLLLFGAAAFGVASVLAAYANSPETLIAARAVLGISGATLMPSLLALIGSMFADPKQRGLAIGVWMSCFMGGMALGPVAGGALLDHFWWGSVFLLGVPVMLLLLVLGPILLPEHRDPAAGRTDLPSVLLSLATILPVIYGAKKLATDGFAATSLLALLVGIAIGFLFVQRQQKLTSPLLDLGLFRNRTLSSALGVALLCSATMGGVTLLVSLYLQQVAGLPALEAGLWLVPSFALAIIGNLAAPGLARRIRPAYAIAIGLLVTAAGLLLLTQADADGGIALVVIGYALAFAGTSPMGVLSTELVVGSAPPEKTGSAAAMSETNGEFGIAMGIAVLGSVGAAVYRHRVEDEIPADTPSAAAESARDSLPAASEAAAGLPGATGDALLTAAREAFTGGLHIVAVAAAVAMVAFAALSVAVLRHVGPSATDEEQPGGTETDGEPAPVPTTAESG</sequence>
<dbReference type="AlphaFoldDB" id="D5SLR0"/>
<dbReference type="GeneID" id="93734436"/>
<dbReference type="InterPro" id="IPR036259">
    <property type="entry name" value="MFS_trans_sf"/>
</dbReference>
<feature type="transmembrane region" description="Helical" evidence="9">
    <location>
        <begin position="310"/>
        <end position="330"/>
    </location>
</feature>
<evidence type="ECO:0000256" key="3">
    <source>
        <dbReference type="ARBA" id="ARBA00022475"/>
    </source>
</evidence>
<dbReference type="PANTHER" id="PTHR42718">
    <property type="entry name" value="MAJOR FACILITATOR SUPERFAMILY MULTIDRUG TRANSPORTER MFSC"/>
    <property type="match status" value="1"/>
</dbReference>
<evidence type="ECO:0000313" key="12">
    <source>
        <dbReference type="Proteomes" id="UP000002357"/>
    </source>
</evidence>
<evidence type="ECO:0000256" key="6">
    <source>
        <dbReference type="ARBA" id="ARBA00023136"/>
    </source>
</evidence>
<feature type="domain" description="Major facilitator superfamily (MFS) profile" evidence="10">
    <location>
        <begin position="20"/>
        <end position="506"/>
    </location>
</feature>
<dbReference type="SUPFAM" id="SSF103473">
    <property type="entry name" value="MFS general substrate transporter"/>
    <property type="match status" value="1"/>
</dbReference>
<gene>
    <name evidence="11" type="ORF">SCLAV_p1369</name>
</gene>
<reference evidence="11 12" key="1">
    <citation type="journal article" date="2010" name="Genome Biol. Evol.">
        <title>The sequence of a 1.8-mb bacterial linear plasmid reveals a rich evolutionary reservoir of secondary metabolic pathways.</title>
        <authorList>
            <person name="Medema M.H."/>
            <person name="Trefzer A."/>
            <person name="Kovalchuk A."/>
            <person name="van den Berg M."/>
            <person name="Mueller U."/>
            <person name="Heijne W."/>
            <person name="Wu L."/>
            <person name="Alam M.T."/>
            <person name="Ronning C.M."/>
            <person name="Nierman W.C."/>
            <person name="Bovenberg R.A.L."/>
            <person name="Breitling R."/>
            <person name="Takano E."/>
        </authorList>
    </citation>
    <scope>NUCLEOTIDE SEQUENCE [LARGE SCALE GENOMIC DNA]</scope>
    <source>
        <strain evidence="12">ATCC 27064 / DSM 738 / JCM 4710 / NBRC 13307 / NCIMB 12785 / NRRL 3585 / VKM Ac-602</strain>
        <plasmid evidence="11">pSCL4</plasmid>
    </source>
</reference>
<feature type="region of interest" description="Disordered" evidence="8">
    <location>
        <begin position="509"/>
        <end position="535"/>
    </location>
</feature>
<feature type="transmembrane region" description="Helical" evidence="9">
    <location>
        <begin position="18"/>
        <end position="37"/>
    </location>
</feature>
<geneLocation type="plasmid" evidence="11 12">
    <name>pSCL4</name>
</geneLocation>
<feature type="transmembrane region" description="Helical" evidence="9">
    <location>
        <begin position="207"/>
        <end position="226"/>
    </location>
</feature>
<evidence type="ECO:0000256" key="4">
    <source>
        <dbReference type="ARBA" id="ARBA00022692"/>
    </source>
</evidence>
<feature type="transmembrane region" description="Helical" evidence="9">
    <location>
        <begin position="480"/>
        <end position="503"/>
    </location>
</feature>
<dbReference type="InterPro" id="IPR020846">
    <property type="entry name" value="MFS_dom"/>
</dbReference>
<keyword evidence="6 9" id="KW-0472">Membrane</keyword>
<dbReference type="RefSeq" id="WP_003963661.1">
    <property type="nucleotide sequence ID" value="NZ_CM000914.1"/>
</dbReference>
<keyword evidence="4 9" id="KW-0812">Transmembrane</keyword>
<organism evidence="11 12">
    <name type="scientific">Streptomyces clavuligerus</name>
    <dbReference type="NCBI Taxonomy" id="1901"/>
    <lineage>
        <taxon>Bacteria</taxon>
        <taxon>Bacillati</taxon>
        <taxon>Actinomycetota</taxon>
        <taxon>Actinomycetes</taxon>
        <taxon>Kitasatosporales</taxon>
        <taxon>Streptomycetaceae</taxon>
        <taxon>Streptomyces</taxon>
    </lineage>
</organism>
<dbReference type="GO" id="GO:0005886">
    <property type="term" value="C:plasma membrane"/>
    <property type="evidence" value="ECO:0007669"/>
    <property type="project" value="UniProtKB-SubCell"/>
</dbReference>
<feature type="transmembrane region" description="Helical" evidence="9">
    <location>
        <begin position="273"/>
        <end position="298"/>
    </location>
</feature>
<keyword evidence="2" id="KW-0813">Transport</keyword>
<evidence type="ECO:0000256" key="2">
    <source>
        <dbReference type="ARBA" id="ARBA00022448"/>
    </source>
</evidence>
<keyword evidence="5 9" id="KW-1133">Transmembrane helix</keyword>
<accession>D5SLR0</accession>
<dbReference type="Gene3D" id="1.20.1250.20">
    <property type="entry name" value="MFS general substrate transporter like domains"/>
    <property type="match status" value="1"/>
</dbReference>
<evidence type="ECO:0000256" key="8">
    <source>
        <dbReference type="SAM" id="MobiDB-lite"/>
    </source>
</evidence>
<proteinExistence type="predicted"/>
<dbReference type="PANTHER" id="PTHR42718:SF47">
    <property type="entry name" value="METHYL VIOLOGEN RESISTANCE PROTEIN SMVA"/>
    <property type="match status" value="1"/>
</dbReference>
<evidence type="ECO:0000313" key="11">
    <source>
        <dbReference type="EMBL" id="EFG04853.2"/>
    </source>
</evidence>
<protein>
    <submittedName>
        <fullName evidence="11">Arabinose efflux permease family protein</fullName>
    </submittedName>
</protein>
<feature type="transmembrane region" description="Helical" evidence="9">
    <location>
        <begin position="363"/>
        <end position="389"/>
    </location>
</feature>
<name>D5SLR0_STRCL</name>
<dbReference type="EMBL" id="CM000914">
    <property type="protein sequence ID" value="EFG04853.2"/>
    <property type="molecule type" value="Genomic_DNA"/>
</dbReference>
<dbReference type="CDD" id="cd17321">
    <property type="entry name" value="MFS_MMR_MDR_like"/>
    <property type="match status" value="1"/>
</dbReference>
<dbReference type="Pfam" id="PF07690">
    <property type="entry name" value="MFS_1"/>
    <property type="match status" value="1"/>
</dbReference>
<keyword evidence="11" id="KW-0614">Plasmid</keyword>
<keyword evidence="3" id="KW-1003">Cell membrane</keyword>
<feature type="transmembrane region" description="Helical" evidence="9">
    <location>
        <begin position="144"/>
        <end position="164"/>
    </location>
</feature>
<feature type="transmembrane region" description="Helical" evidence="9">
    <location>
        <begin position="86"/>
        <end position="105"/>
    </location>
</feature>
<keyword evidence="12" id="KW-1185">Reference proteome</keyword>